<comment type="caution">
    <text evidence="3">The sequence shown here is derived from an EMBL/GenBank/DDBJ whole genome shotgun (WGS) entry which is preliminary data.</text>
</comment>
<dbReference type="AlphaFoldDB" id="A0A9N9IKL7"/>
<accession>A0A9N9IKL7</accession>
<proteinExistence type="predicted"/>
<feature type="domain" description="Transposase Tc1-like" evidence="2">
    <location>
        <begin position="25"/>
        <end position="93"/>
    </location>
</feature>
<gene>
    <name evidence="3" type="ORF">FCALED_LOCUS15633</name>
</gene>
<dbReference type="GO" id="GO:0015074">
    <property type="term" value="P:DNA integration"/>
    <property type="evidence" value="ECO:0007669"/>
    <property type="project" value="InterPro"/>
</dbReference>
<evidence type="ECO:0000313" key="4">
    <source>
        <dbReference type="Proteomes" id="UP000789570"/>
    </source>
</evidence>
<feature type="non-terminal residue" evidence="3">
    <location>
        <position position="94"/>
    </location>
</feature>
<evidence type="ECO:0000259" key="2">
    <source>
        <dbReference type="Pfam" id="PF01498"/>
    </source>
</evidence>
<dbReference type="GO" id="GO:0003677">
    <property type="term" value="F:DNA binding"/>
    <property type="evidence" value="ECO:0007669"/>
    <property type="project" value="InterPro"/>
</dbReference>
<protein>
    <submittedName>
        <fullName evidence="3">9091_t:CDS:1</fullName>
    </submittedName>
</protein>
<organism evidence="3 4">
    <name type="scientific">Funneliformis caledonium</name>
    <dbReference type="NCBI Taxonomy" id="1117310"/>
    <lineage>
        <taxon>Eukaryota</taxon>
        <taxon>Fungi</taxon>
        <taxon>Fungi incertae sedis</taxon>
        <taxon>Mucoromycota</taxon>
        <taxon>Glomeromycotina</taxon>
        <taxon>Glomeromycetes</taxon>
        <taxon>Glomerales</taxon>
        <taxon>Glomeraceae</taxon>
        <taxon>Funneliformis</taxon>
    </lineage>
</organism>
<name>A0A9N9IKL7_9GLOM</name>
<dbReference type="EMBL" id="CAJVPQ010014981">
    <property type="protein sequence ID" value="CAG8741227.1"/>
    <property type="molecule type" value="Genomic_DNA"/>
</dbReference>
<sequence>NSKKNISLEPLSRPERPKRLSPKKRRHLEKLVSANKFSTYAKLANILNEKYTNLDISKRTILNELHSLNYISTVSKSIPLLTALHKQRRIEFAM</sequence>
<evidence type="ECO:0000313" key="3">
    <source>
        <dbReference type="EMBL" id="CAG8741227.1"/>
    </source>
</evidence>
<feature type="non-terminal residue" evidence="3">
    <location>
        <position position="1"/>
    </location>
</feature>
<dbReference type="GO" id="GO:0006313">
    <property type="term" value="P:DNA transposition"/>
    <property type="evidence" value="ECO:0007669"/>
    <property type="project" value="InterPro"/>
</dbReference>
<keyword evidence="4" id="KW-1185">Reference proteome</keyword>
<dbReference type="Pfam" id="PF01498">
    <property type="entry name" value="HTH_Tnp_Tc3_2"/>
    <property type="match status" value="1"/>
</dbReference>
<evidence type="ECO:0000256" key="1">
    <source>
        <dbReference type="SAM" id="MobiDB-lite"/>
    </source>
</evidence>
<reference evidence="3" key="1">
    <citation type="submission" date="2021-06" db="EMBL/GenBank/DDBJ databases">
        <authorList>
            <person name="Kallberg Y."/>
            <person name="Tangrot J."/>
            <person name="Rosling A."/>
        </authorList>
    </citation>
    <scope>NUCLEOTIDE SEQUENCE</scope>
    <source>
        <strain evidence="3">UK204</strain>
    </source>
</reference>
<dbReference type="InterPro" id="IPR002492">
    <property type="entry name" value="Transposase_Tc1-like"/>
</dbReference>
<feature type="region of interest" description="Disordered" evidence="1">
    <location>
        <begin position="1"/>
        <end position="26"/>
    </location>
</feature>
<dbReference type="Proteomes" id="UP000789570">
    <property type="component" value="Unassembled WGS sequence"/>
</dbReference>